<protein>
    <recommendedName>
        <fullName evidence="7">Lipase</fullName>
    </recommendedName>
</protein>
<dbReference type="EMBL" id="CACTIH010002072">
    <property type="protein sequence ID" value="CAA2972865.1"/>
    <property type="molecule type" value="Genomic_DNA"/>
</dbReference>
<feature type="signal peptide" evidence="9">
    <location>
        <begin position="1"/>
        <end position="22"/>
    </location>
</feature>
<dbReference type="InterPro" id="IPR025483">
    <property type="entry name" value="Lipase_euk"/>
</dbReference>
<dbReference type="Pfam" id="PF04083">
    <property type="entry name" value="Abhydro_lipase"/>
    <property type="match status" value="1"/>
</dbReference>
<keyword evidence="2 9" id="KW-0732">Signal</keyword>
<keyword evidence="12" id="KW-1185">Reference proteome</keyword>
<dbReference type="PANTHER" id="PTHR11005">
    <property type="entry name" value="LYSOSOMAL ACID LIPASE-RELATED"/>
    <property type="match status" value="1"/>
</dbReference>
<keyword evidence="5" id="KW-0443">Lipid metabolism</keyword>
<organism evidence="11 12">
    <name type="scientific">Olea europaea subsp. europaea</name>
    <dbReference type="NCBI Taxonomy" id="158383"/>
    <lineage>
        <taxon>Eukaryota</taxon>
        <taxon>Viridiplantae</taxon>
        <taxon>Streptophyta</taxon>
        <taxon>Embryophyta</taxon>
        <taxon>Tracheophyta</taxon>
        <taxon>Spermatophyta</taxon>
        <taxon>Magnoliopsida</taxon>
        <taxon>eudicotyledons</taxon>
        <taxon>Gunneridae</taxon>
        <taxon>Pentapetalae</taxon>
        <taxon>asterids</taxon>
        <taxon>lamiids</taxon>
        <taxon>Lamiales</taxon>
        <taxon>Oleaceae</taxon>
        <taxon>Oleeae</taxon>
        <taxon>Olea</taxon>
    </lineage>
</organism>
<reference evidence="11 12" key="1">
    <citation type="submission" date="2019-12" db="EMBL/GenBank/DDBJ databases">
        <authorList>
            <person name="Alioto T."/>
            <person name="Alioto T."/>
            <person name="Gomez Garrido J."/>
        </authorList>
    </citation>
    <scope>NUCLEOTIDE SEQUENCE [LARGE SCALE GENOMIC DNA]</scope>
</reference>
<feature type="active site" description="Nucleophile" evidence="8">
    <location>
        <position position="177"/>
    </location>
</feature>
<keyword evidence="6" id="KW-0325">Glycoprotein</keyword>
<feature type="chain" id="PRO_5035712279" description="Lipase" evidence="9">
    <location>
        <begin position="23"/>
        <end position="404"/>
    </location>
</feature>
<comment type="similarity">
    <text evidence="1 7">Belongs to the AB hydrolase superfamily. Lipase family.</text>
</comment>
<evidence type="ECO:0000256" key="7">
    <source>
        <dbReference type="PIRNR" id="PIRNR000862"/>
    </source>
</evidence>
<dbReference type="GO" id="GO:0016042">
    <property type="term" value="P:lipid catabolic process"/>
    <property type="evidence" value="ECO:0007669"/>
    <property type="project" value="UniProtKB-KW"/>
</dbReference>
<evidence type="ECO:0000256" key="5">
    <source>
        <dbReference type="ARBA" id="ARBA00023098"/>
    </source>
</evidence>
<keyword evidence="3 7" id="KW-0378">Hydrolase</keyword>
<dbReference type="InterPro" id="IPR006693">
    <property type="entry name" value="AB_hydrolase_lipase"/>
</dbReference>
<evidence type="ECO:0000313" key="12">
    <source>
        <dbReference type="Proteomes" id="UP000594638"/>
    </source>
</evidence>
<evidence type="ECO:0000256" key="1">
    <source>
        <dbReference type="ARBA" id="ARBA00010701"/>
    </source>
</evidence>
<evidence type="ECO:0000256" key="3">
    <source>
        <dbReference type="ARBA" id="ARBA00022801"/>
    </source>
</evidence>
<keyword evidence="4 7" id="KW-0442">Lipid degradation</keyword>
<dbReference type="Gramene" id="OE9A030403T1">
    <property type="protein sequence ID" value="OE9A030403C1"/>
    <property type="gene ID" value="OE9A030403"/>
</dbReference>
<evidence type="ECO:0000256" key="2">
    <source>
        <dbReference type="ARBA" id="ARBA00022729"/>
    </source>
</evidence>
<evidence type="ECO:0000259" key="10">
    <source>
        <dbReference type="Pfam" id="PF04083"/>
    </source>
</evidence>
<feature type="domain" description="Partial AB-hydrolase lipase" evidence="10">
    <location>
        <begin position="43"/>
        <end position="101"/>
    </location>
</feature>
<dbReference type="Gene3D" id="3.40.50.1820">
    <property type="entry name" value="alpha/beta hydrolase"/>
    <property type="match status" value="1"/>
</dbReference>
<evidence type="ECO:0000256" key="8">
    <source>
        <dbReference type="PIRSR" id="PIRSR000862-1"/>
    </source>
</evidence>
<accession>A0A8S0R1D4</accession>
<feature type="active site" description="Charge relay system" evidence="8">
    <location>
        <position position="374"/>
    </location>
</feature>
<dbReference type="Proteomes" id="UP000594638">
    <property type="component" value="Unassembled WGS sequence"/>
</dbReference>
<dbReference type="InterPro" id="IPR029058">
    <property type="entry name" value="AB_hydrolase_fold"/>
</dbReference>
<dbReference type="AlphaFoldDB" id="A0A8S0R1D4"/>
<dbReference type="PIRSF" id="PIRSF000862">
    <property type="entry name" value="Steryl_ester_lip"/>
    <property type="match status" value="1"/>
</dbReference>
<evidence type="ECO:0000256" key="6">
    <source>
        <dbReference type="ARBA" id="ARBA00023180"/>
    </source>
</evidence>
<evidence type="ECO:0000256" key="4">
    <source>
        <dbReference type="ARBA" id="ARBA00022963"/>
    </source>
</evidence>
<evidence type="ECO:0000256" key="9">
    <source>
        <dbReference type="SAM" id="SignalP"/>
    </source>
</evidence>
<gene>
    <name evidence="11" type="ORF">OLEA9_A030403</name>
</gene>
<comment type="caution">
    <text evidence="11">The sequence shown here is derived from an EMBL/GenBank/DDBJ whole genome shotgun (WGS) entry which is preliminary data.</text>
</comment>
<dbReference type="SUPFAM" id="SSF53474">
    <property type="entry name" value="alpha/beta-Hydrolases"/>
    <property type="match status" value="1"/>
</dbReference>
<dbReference type="OrthoDB" id="9974421at2759"/>
<proteinExistence type="inferred from homology"/>
<name>A0A8S0R1D4_OLEEU</name>
<feature type="active site" description="Charge relay system" evidence="8">
    <location>
        <position position="345"/>
    </location>
</feature>
<sequence length="404" mass="45569">MELSAALKVALLSSLLLSAVKSAEDFNDTLNLRQKSHVAGLCAQLIEPAGFPCSEHNAQTKDGFVLGLQRVSSSSGILRRQMGPPVLLIHGLFMAGDAWFLDTPNQSLGFILANRGFDVWVGNVRGTRWCHGHISLSEKDKKFWDWSWQEYALYDLQEMIRYVYTVTNSRVFVIGYSQGTIISLAAFTEPDTAQMVGAAALLCPITYLNHMTARLPLRLVKMHLAQVLLAVGIHELNFKSDWSTLIMDMICNGHVDCDDLLTSVTGKNCCFNSSRIDFYLEYEPHPTSTKNLNHLFQMIRKGTFAKYDYGFWKNLKHYGQLKPPKFDLSRIPSSLPLWMGYGGNDALADVTDLQHTLKELQSKPDLLYLENYGHLDFLLSTRAKEDVYDKMLAFFDSLGTHSSY</sequence>
<evidence type="ECO:0000313" key="11">
    <source>
        <dbReference type="EMBL" id="CAA2972865.1"/>
    </source>
</evidence>
<dbReference type="GO" id="GO:0016788">
    <property type="term" value="F:hydrolase activity, acting on ester bonds"/>
    <property type="evidence" value="ECO:0007669"/>
    <property type="project" value="InterPro"/>
</dbReference>
<dbReference type="FunFam" id="3.40.50.1820:FF:000057">
    <property type="entry name" value="Lipase"/>
    <property type="match status" value="1"/>
</dbReference>